<sequence length="256" mass="31102">MSQDQSMSLLEQLRIAVENKKKAQKMKEQLKQDLEQRLQNLTQLSLTYCQQKNEIQQIQIQINENKSNYAQYEKRLQDYKKYSSIYKDNNALLEERKQCLELYQTKSYEIFHECDDKFKKIDVLETVINSKRRLCCYQLCTIFFNSKFTCFLFLNMISRVFRQYEQISTFEENINAALGYYGLLVQQISIIYDINLKHKIIYKGCRTQIQKDNQEQIFYSFIYAINYFFFKFIQGYIISTYQRKKIQENYKIPQLF</sequence>
<feature type="transmembrane region" description="Helical" evidence="2">
    <location>
        <begin position="217"/>
        <end position="237"/>
    </location>
</feature>
<dbReference type="GeneID" id="24440186"/>
<feature type="transmembrane region" description="Helical" evidence="2">
    <location>
        <begin position="134"/>
        <end position="157"/>
    </location>
</feature>
<dbReference type="EMBL" id="GG662247">
    <property type="protein sequence ID" value="EWS71118.1"/>
    <property type="molecule type" value="Genomic_DNA"/>
</dbReference>
<evidence type="ECO:0000313" key="3">
    <source>
        <dbReference type="EMBL" id="EWS71118.1"/>
    </source>
</evidence>
<gene>
    <name evidence="3" type="ORF">TTHERM_000683401</name>
</gene>
<evidence type="ECO:0000313" key="4">
    <source>
        <dbReference type="Proteomes" id="UP000009168"/>
    </source>
</evidence>
<evidence type="ECO:0000256" key="1">
    <source>
        <dbReference type="SAM" id="Coils"/>
    </source>
</evidence>
<keyword evidence="4" id="KW-1185">Reference proteome</keyword>
<dbReference type="RefSeq" id="XP_012656361.1">
    <property type="nucleotide sequence ID" value="XM_012800907.1"/>
</dbReference>
<accession>W7X3W3</accession>
<keyword evidence="2" id="KW-0472">Membrane</keyword>
<feature type="coiled-coil region" evidence="1">
    <location>
        <begin position="13"/>
        <end position="82"/>
    </location>
</feature>
<dbReference type="InParanoid" id="W7X3W3"/>
<keyword evidence="1" id="KW-0175">Coiled coil</keyword>
<keyword evidence="2 3" id="KW-0812">Transmembrane</keyword>
<protein>
    <submittedName>
        <fullName evidence="3">Transmembrane protein, putative</fullName>
    </submittedName>
</protein>
<evidence type="ECO:0000256" key="2">
    <source>
        <dbReference type="SAM" id="Phobius"/>
    </source>
</evidence>
<feature type="transmembrane region" description="Helical" evidence="2">
    <location>
        <begin position="177"/>
        <end position="196"/>
    </location>
</feature>
<dbReference type="KEGG" id="tet:TTHERM_000683401"/>
<name>W7X3W3_TETTS</name>
<keyword evidence="2" id="KW-1133">Transmembrane helix</keyword>
<dbReference type="AlphaFoldDB" id="W7X3W3"/>
<dbReference type="Proteomes" id="UP000009168">
    <property type="component" value="Unassembled WGS sequence"/>
</dbReference>
<reference evidence="4" key="1">
    <citation type="journal article" date="2006" name="PLoS Biol.">
        <title>Macronuclear genome sequence of the ciliate Tetrahymena thermophila, a model eukaryote.</title>
        <authorList>
            <person name="Eisen J.A."/>
            <person name="Coyne R.S."/>
            <person name="Wu M."/>
            <person name="Wu D."/>
            <person name="Thiagarajan M."/>
            <person name="Wortman J.R."/>
            <person name="Badger J.H."/>
            <person name="Ren Q."/>
            <person name="Amedeo P."/>
            <person name="Jones K.M."/>
            <person name="Tallon L.J."/>
            <person name="Delcher A.L."/>
            <person name="Salzberg S.L."/>
            <person name="Silva J.C."/>
            <person name="Haas B.J."/>
            <person name="Majoros W.H."/>
            <person name="Farzad M."/>
            <person name="Carlton J.M."/>
            <person name="Smith R.K. Jr."/>
            <person name="Garg J."/>
            <person name="Pearlman R.E."/>
            <person name="Karrer K.M."/>
            <person name="Sun L."/>
            <person name="Manning G."/>
            <person name="Elde N.C."/>
            <person name="Turkewitz A.P."/>
            <person name="Asai D.J."/>
            <person name="Wilkes D.E."/>
            <person name="Wang Y."/>
            <person name="Cai H."/>
            <person name="Collins K."/>
            <person name="Stewart B.A."/>
            <person name="Lee S.R."/>
            <person name="Wilamowska K."/>
            <person name="Weinberg Z."/>
            <person name="Ruzzo W.L."/>
            <person name="Wloga D."/>
            <person name="Gaertig J."/>
            <person name="Frankel J."/>
            <person name="Tsao C.-C."/>
            <person name="Gorovsky M.A."/>
            <person name="Keeling P.J."/>
            <person name="Waller R.F."/>
            <person name="Patron N.J."/>
            <person name="Cherry J.M."/>
            <person name="Stover N.A."/>
            <person name="Krieger C.J."/>
            <person name="del Toro C."/>
            <person name="Ryder H.F."/>
            <person name="Williamson S.C."/>
            <person name="Barbeau R.A."/>
            <person name="Hamilton E.P."/>
            <person name="Orias E."/>
        </authorList>
    </citation>
    <scope>NUCLEOTIDE SEQUENCE [LARGE SCALE GENOMIC DNA]</scope>
    <source>
        <strain evidence="4">SB210</strain>
    </source>
</reference>
<proteinExistence type="predicted"/>
<organism evidence="3 4">
    <name type="scientific">Tetrahymena thermophila (strain SB210)</name>
    <dbReference type="NCBI Taxonomy" id="312017"/>
    <lineage>
        <taxon>Eukaryota</taxon>
        <taxon>Sar</taxon>
        <taxon>Alveolata</taxon>
        <taxon>Ciliophora</taxon>
        <taxon>Intramacronucleata</taxon>
        <taxon>Oligohymenophorea</taxon>
        <taxon>Hymenostomatida</taxon>
        <taxon>Tetrahymenina</taxon>
        <taxon>Tetrahymenidae</taxon>
        <taxon>Tetrahymena</taxon>
    </lineage>
</organism>